<organism evidence="1 2">
    <name type="scientific">Streptomyces pratisoli</name>
    <dbReference type="NCBI Taxonomy" id="3139917"/>
    <lineage>
        <taxon>Bacteria</taxon>
        <taxon>Bacillati</taxon>
        <taxon>Actinomycetota</taxon>
        <taxon>Actinomycetes</taxon>
        <taxon>Kitasatosporales</taxon>
        <taxon>Streptomycetaceae</taxon>
        <taxon>Streptomyces</taxon>
    </lineage>
</organism>
<proteinExistence type="predicted"/>
<reference evidence="1" key="1">
    <citation type="submission" date="2024-03" db="EMBL/GenBank/DDBJ databases">
        <title>Novel Streptomyces species of biotechnological and ecological value are a feature of Machair soil.</title>
        <authorList>
            <person name="Prole J.R."/>
            <person name="Goodfellow M."/>
            <person name="Allenby N."/>
            <person name="Ward A.C."/>
        </authorList>
    </citation>
    <scope>NUCLEOTIDE SEQUENCE</scope>
    <source>
        <strain evidence="1">MS1.AVA.4</strain>
    </source>
</reference>
<name>A0ACC6QDX4_9ACTN</name>
<comment type="caution">
    <text evidence="1">The sequence shown here is derived from an EMBL/GenBank/DDBJ whole genome shotgun (WGS) entry which is preliminary data.</text>
</comment>
<sequence>MRDSWDRRLGWTRGLVSADPAEREAALRRHLAADAALVRTARRLNSPSRRFRDSEPWARLHATYVLKLLVDPGIPNTRATWTRHLAAGSAAGHGAAVRGCAR</sequence>
<gene>
    <name evidence="1" type="ORF">WKI58_08770</name>
</gene>
<dbReference type="Proteomes" id="UP001375539">
    <property type="component" value="Unassembled WGS sequence"/>
</dbReference>
<evidence type="ECO:0000313" key="2">
    <source>
        <dbReference type="Proteomes" id="UP001375539"/>
    </source>
</evidence>
<evidence type="ECO:0000313" key="1">
    <source>
        <dbReference type="EMBL" id="MEJ8656618.1"/>
    </source>
</evidence>
<keyword evidence="2" id="KW-1185">Reference proteome</keyword>
<dbReference type="EMBL" id="JBBKAI010000002">
    <property type="protein sequence ID" value="MEJ8656618.1"/>
    <property type="molecule type" value="Genomic_DNA"/>
</dbReference>
<accession>A0ACC6QDX4</accession>
<protein>
    <submittedName>
        <fullName evidence="1">Uncharacterized protein</fullName>
    </submittedName>
</protein>